<evidence type="ECO:0000313" key="3">
    <source>
        <dbReference type="Proteomes" id="UP000278143"/>
    </source>
</evidence>
<keyword evidence="1" id="KW-0862">Zinc</keyword>
<reference evidence="3" key="1">
    <citation type="journal article" date="2018" name="Nat. Microbiol.">
        <title>Leveraging single-cell genomics to expand the fungal tree of life.</title>
        <authorList>
            <person name="Ahrendt S.R."/>
            <person name="Quandt C.A."/>
            <person name="Ciobanu D."/>
            <person name="Clum A."/>
            <person name="Salamov A."/>
            <person name="Andreopoulos B."/>
            <person name="Cheng J.F."/>
            <person name="Woyke T."/>
            <person name="Pelin A."/>
            <person name="Henrissat B."/>
            <person name="Reynolds N.K."/>
            <person name="Benny G.L."/>
            <person name="Smith M.E."/>
            <person name="James T.Y."/>
            <person name="Grigoriev I.V."/>
        </authorList>
    </citation>
    <scope>NUCLEOTIDE SEQUENCE [LARGE SCALE GENOMIC DNA]</scope>
    <source>
        <strain evidence="3">Benny S71-1</strain>
    </source>
</reference>
<evidence type="ECO:0008006" key="4">
    <source>
        <dbReference type="Google" id="ProtNLM"/>
    </source>
</evidence>
<dbReference type="SUPFAM" id="SSF158745">
    <property type="entry name" value="LanC-like"/>
    <property type="match status" value="1"/>
</dbReference>
<dbReference type="PANTHER" id="PTHR12736">
    <property type="entry name" value="LANC-LIKE PROTEIN"/>
    <property type="match status" value="1"/>
</dbReference>
<sequence length="379" mass="41808">MAGREAWPALLEELCRRIVDEQPANAQHRHVVPYTGVAGIAQLFLHVHDANPDFELPVEQAGQTVMRAALDLAGNYADAACCWMDLTRPSARELCKCGFLCTEAGVRAVAAVVYERQDRLDTAIEQLRRLLSLSVATEMPDTPSELLYGRAGYLYALGYVRHRLAAGAEASDELRKLLERADMLAINVYNATLVDGRKTARRLGLTNQTPLMWQWHGRAYLGAAHGMAGILTILMQWPELARPHATELRAALDFLLFALAEPAPFHDDEGGPLLNWPSSIHTPKHEVHDAALTLGRADLVQFCHGAPGVCLCAIKAYQTFDDDRYLQRARQAAETTWHAGIGYKGVGDALSHHRRAQPLQPFGGGDDDVFFVIIDEMLG</sequence>
<dbReference type="InterPro" id="IPR012341">
    <property type="entry name" value="6hp_glycosidase-like_sf"/>
</dbReference>
<keyword evidence="1" id="KW-0479">Metal-binding</keyword>
<dbReference type="InterPro" id="IPR007822">
    <property type="entry name" value="LANC-like"/>
</dbReference>
<dbReference type="GO" id="GO:0005975">
    <property type="term" value="P:carbohydrate metabolic process"/>
    <property type="evidence" value="ECO:0007669"/>
    <property type="project" value="InterPro"/>
</dbReference>
<name>A0A4V1J2A5_9FUNG</name>
<protein>
    <recommendedName>
        <fullName evidence="4">Lanthionine synthetase C-like protein</fullName>
    </recommendedName>
</protein>
<proteinExistence type="predicted"/>
<keyword evidence="3" id="KW-1185">Reference proteome</keyword>
<dbReference type="GO" id="GO:0031179">
    <property type="term" value="P:peptide modification"/>
    <property type="evidence" value="ECO:0007669"/>
    <property type="project" value="InterPro"/>
</dbReference>
<dbReference type="Proteomes" id="UP000278143">
    <property type="component" value="Unassembled WGS sequence"/>
</dbReference>
<dbReference type="PRINTS" id="PR01950">
    <property type="entry name" value="LANCSUPER"/>
</dbReference>
<organism evidence="2 3">
    <name type="scientific">Syncephalis pseudoplumigaleata</name>
    <dbReference type="NCBI Taxonomy" id="1712513"/>
    <lineage>
        <taxon>Eukaryota</taxon>
        <taxon>Fungi</taxon>
        <taxon>Fungi incertae sedis</taxon>
        <taxon>Zoopagomycota</taxon>
        <taxon>Zoopagomycotina</taxon>
        <taxon>Zoopagomycetes</taxon>
        <taxon>Zoopagales</taxon>
        <taxon>Piptocephalidaceae</taxon>
        <taxon>Syncephalis</taxon>
    </lineage>
</organism>
<dbReference type="CDD" id="cd04794">
    <property type="entry name" value="euk_LANCL"/>
    <property type="match status" value="1"/>
</dbReference>
<dbReference type="Pfam" id="PF05147">
    <property type="entry name" value="LANC_like"/>
    <property type="match status" value="1"/>
</dbReference>
<dbReference type="GO" id="GO:0046872">
    <property type="term" value="F:metal ion binding"/>
    <property type="evidence" value="ECO:0007669"/>
    <property type="project" value="UniProtKB-KW"/>
</dbReference>
<dbReference type="SMART" id="SM01260">
    <property type="entry name" value="LANC_like"/>
    <property type="match status" value="1"/>
</dbReference>
<gene>
    <name evidence="2" type="ORF">SYNPS1DRAFT_26488</name>
</gene>
<evidence type="ECO:0000256" key="1">
    <source>
        <dbReference type="PIRSR" id="PIRSR607822-1"/>
    </source>
</evidence>
<dbReference type="PANTHER" id="PTHR12736:SF7">
    <property type="entry name" value="LANC-LIKE PROTEIN 3"/>
    <property type="match status" value="1"/>
</dbReference>
<dbReference type="AlphaFoldDB" id="A0A4V1J2A5"/>
<dbReference type="GO" id="GO:0005886">
    <property type="term" value="C:plasma membrane"/>
    <property type="evidence" value="ECO:0007669"/>
    <property type="project" value="TreeGrafter"/>
</dbReference>
<feature type="binding site" evidence="1">
    <location>
        <position position="303"/>
    </location>
    <ligand>
        <name>Zn(2+)</name>
        <dbReference type="ChEBI" id="CHEBI:29105"/>
    </ligand>
</feature>
<dbReference type="OrthoDB" id="10257263at2759"/>
<evidence type="ECO:0000313" key="2">
    <source>
        <dbReference type="EMBL" id="RKP27879.1"/>
    </source>
</evidence>
<accession>A0A4V1J2A5</accession>
<dbReference type="EMBL" id="KZ989140">
    <property type="protein sequence ID" value="RKP27879.1"/>
    <property type="molecule type" value="Genomic_DNA"/>
</dbReference>
<dbReference type="Gene3D" id="1.50.10.10">
    <property type="match status" value="1"/>
</dbReference>